<feature type="transmembrane region" description="Helical" evidence="1">
    <location>
        <begin position="145"/>
        <end position="167"/>
    </location>
</feature>
<organism evidence="2 3">
    <name type="scientific">Mycena sanguinolenta</name>
    <dbReference type="NCBI Taxonomy" id="230812"/>
    <lineage>
        <taxon>Eukaryota</taxon>
        <taxon>Fungi</taxon>
        <taxon>Dikarya</taxon>
        <taxon>Basidiomycota</taxon>
        <taxon>Agaricomycotina</taxon>
        <taxon>Agaricomycetes</taxon>
        <taxon>Agaricomycetidae</taxon>
        <taxon>Agaricales</taxon>
        <taxon>Marasmiineae</taxon>
        <taxon>Mycenaceae</taxon>
        <taxon>Mycena</taxon>
    </lineage>
</organism>
<feature type="transmembrane region" description="Helical" evidence="1">
    <location>
        <begin position="120"/>
        <end position="138"/>
    </location>
</feature>
<feature type="transmembrane region" description="Helical" evidence="1">
    <location>
        <begin position="62"/>
        <end position="80"/>
    </location>
</feature>
<dbReference type="EMBL" id="JACAZH010000017">
    <property type="protein sequence ID" value="KAF7347962.1"/>
    <property type="molecule type" value="Genomic_DNA"/>
</dbReference>
<accession>A0A8H6XX60</accession>
<protein>
    <submittedName>
        <fullName evidence="2">Uncharacterized protein</fullName>
    </submittedName>
</protein>
<proteinExistence type="predicted"/>
<feature type="transmembrane region" description="Helical" evidence="1">
    <location>
        <begin position="234"/>
        <end position="254"/>
    </location>
</feature>
<dbReference type="Proteomes" id="UP000623467">
    <property type="component" value="Unassembled WGS sequence"/>
</dbReference>
<gene>
    <name evidence="2" type="ORF">MSAN_01748300</name>
</gene>
<comment type="caution">
    <text evidence="2">The sequence shown here is derived from an EMBL/GenBank/DDBJ whole genome shotgun (WGS) entry which is preliminary data.</text>
</comment>
<dbReference type="OrthoDB" id="2744793at2759"/>
<dbReference type="AlphaFoldDB" id="A0A8H6XX60"/>
<evidence type="ECO:0000313" key="3">
    <source>
        <dbReference type="Proteomes" id="UP000623467"/>
    </source>
</evidence>
<reference evidence="2" key="1">
    <citation type="submission" date="2020-05" db="EMBL/GenBank/DDBJ databases">
        <title>Mycena genomes resolve the evolution of fungal bioluminescence.</title>
        <authorList>
            <person name="Tsai I.J."/>
        </authorList>
    </citation>
    <scope>NUCLEOTIDE SEQUENCE</scope>
    <source>
        <strain evidence="2">160909Yilan</strain>
    </source>
</reference>
<keyword evidence="3" id="KW-1185">Reference proteome</keyword>
<feature type="transmembrane region" description="Helical" evidence="1">
    <location>
        <begin position="266"/>
        <end position="291"/>
    </location>
</feature>
<sequence length="362" mass="40081">MSSDSPTLSDIEILLTRLGRDITQDVVLAITESVFCSAYGIFFAVALYSIFRKGLRSRATSIMLFVVVYMYASSVTQWAMNVWTALKGIHSLLMTTDVPIPDRPILADEDLTNIIPPEEALFVLNMIVGDAVVIWRTWAVHGRRILAILIPCILLLVSFIFGLIDITCNSYYGAAPLPGAAAVCPRGALIGWAFSVATNISCTILIGFKAWQHRRMMRELDPQGKVRRISSEKVLSLLVESGSLYSLLWLTQVVAYLNFPRASSGYYAWTVLKAMGNQMAGLYPTLIILIVNFRRTIWEEEEAPSSTAVSNSIRWAPNSTGIRTGMTDIFGTQHGDDSVHGQSFIDITREKSTRPPAENYAA</sequence>
<evidence type="ECO:0000256" key="1">
    <source>
        <dbReference type="SAM" id="Phobius"/>
    </source>
</evidence>
<feature type="transmembrane region" description="Helical" evidence="1">
    <location>
        <begin position="187"/>
        <end position="208"/>
    </location>
</feature>
<keyword evidence="1" id="KW-0812">Transmembrane</keyword>
<keyword evidence="1" id="KW-1133">Transmembrane helix</keyword>
<name>A0A8H6XX60_9AGAR</name>
<feature type="transmembrane region" description="Helical" evidence="1">
    <location>
        <begin position="26"/>
        <end position="50"/>
    </location>
</feature>
<evidence type="ECO:0000313" key="2">
    <source>
        <dbReference type="EMBL" id="KAF7347962.1"/>
    </source>
</evidence>
<keyword evidence="1" id="KW-0472">Membrane</keyword>